<evidence type="ECO:0000256" key="7">
    <source>
        <dbReference type="ARBA" id="ARBA00022840"/>
    </source>
</evidence>
<gene>
    <name evidence="12" type="ORF">B0I29_122170</name>
</gene>
<keyword evidence="4" id="KW-0808">Transferase</keyword>
<name>A0A327Z969_9ACTN</name>
<accession>A0A327Z969</accession>
<dbReference type="PANTHER" id="PTHR24421">
    <property type="entry name" value="NITRATE/NITRITE SENSOR PROTEIN NARX-RELATED"/>
    <property type="match status" value="1"/>
</dbReference>
<feature type="domain" description="Signal transduction histidine kinase subgroup 3 dimerisation and phosphoacceptor" evidence="11">
    <location>
        <begin position="150"/>
        <end position="213"/>
    </location>
</feature>
<dbReference type="Gene3D" id="3.30.565.10">
    <property type="entry name" value="Histidine kinase-like ATPase, C-terminal domain"/>
    <property type="match status" value="1"/>
</dbReference>
<evidence type="ECO:0000256" key="3">
    <source>
        <dbReference type="ARBA" id="ARBA00022553"/>
    </source>
</evidence>
<keyword evidence="3" id="KW-0597">Phosphoprotein</keyword>
<evidence type="ECO:0000256" key="8">
    <source>
        <dbReference type="ARBA" id="ARBA00023012"/>
    </source>
</evidence>
<evidence type="ECO:0000256" key="5">
    <source>
        <dbReference type="ARBA" id="ARBA00022741"/>
    </source>
</evidence>
<dbReference type="GO" id="GO:0016020">
    <property type="term" value="C:membrane"/>
    <property type="evidence" value="ECO:0007669"/>
    <property type="project" value="InterPro"/>
</dbReference>
<evidence type="ECO:0000259" key="10">
    <source>
        <dbReference type="Pfam" id="PF02518"/>
    </source>
</evidence>
<keyword evidence="13" id="KW-1185">Reference proteome</keyword>
<proteinExistence type="predicted"/>
<dbReference type="EMBL" id="QLMJ01000022">
    <property type="protein sequence ID" value="RAK27787.1"/>
    <property type="molecule type" value="Genomic_DNA"/>
</dbReference>
<keyword evidence="9" id="KW-0472">Membrane</keyword>
<dbReference type="OrthoDB" id="227596at2"/>
<dbReference type="InterPro" id="IPR036890">
    <property type="entry name" value="HATPase_C_sf"/>
</dbReference>
<keyword evidence="6 12" id="KW-0418">Kinase</keyword>
<evidence type="ECO:0000256" key="1">
    <source>
        <dbReference type="ARBA" id="ARBA00000085"/>
    </source>
</evidence>
<dbReference type="Pfam" id="PF07730">
    <property type="entry name" value="HisKA_3"/>
    <property type="match status" value="1"/>
</dbReference>
<dbReference type="RefSeq" id="WP_111653876.1">
    <property type="nucleotide sequence ID" value="NZ_JACHWI010000008.1"/>
</dbReference>
<keyword evidence="7" id="KW-0067">ATP-binding</keyword>
<feature type="domain" description="Histidine kinase/HSP90-like ATPase" evidence="10">
    <location>
        <begin position="248"/>
        <end position="336"/>
    </location>
</feature>
<dbReference type="CDD" id="cd16917">
    <property type="entry name" value="HATPase_UhpB-NarQ-NarX-like"/>
    <property type="match status" value="1"/>
</dbReference>
<dbReference type="InterPro" id="IPR011712">
    <property type="entry name" value="Sig_transdc_His_kin_sub3_dim/P"/>
</dbReference>
<dbReference type="EC" id="2.7.13.3" evidence="2"/>
<evidence type="ECO:0000313" key="12">
    <source>
        <dbReference type="EMBL" id="RAK27787.1"/>
    </source>
</evidence>
<dbReference type="PANTHER" id="PTHR24421:SF10">
    <property type="entry name" value="NITRATE_NITRITE SENSOR PROTEIN NARQ"/>
    <property type="match status" value="1"/>
</dbReference>
<feature type="transmembrane region" description="Helical" evidence="9">
    <location>
        <begin position="92"/>
        <end position="111"/>
    </location>
</feature>
<dbReference type="InterPro" id="IPR050482">
    <property type="entry name" value="Sensor_HK_TwoCompSys"/>
</dbReference>
<dbReference type="GO" id="GO:0046983">
    <property type="term" value="F:protein dimerization activity"/>
    <property type="evidence" value="ECO:0007669"/>
    <property type="project" value="InterPro"/>
</dbReference>
<evidence type="ECO:0000256" key="4">
    <source>
        <dbReference type="ARBA" id="ARBA00022679"/>
    </source>
</evidence>
<evidence type="ECO:0000256" key="6">
    <source>
        <dbReference type="ARBA" id="ARBA00022777"/>
    </source>
</evidence>
<reference evidence="12 13" key="1">
    <citation type="submission" date="2018-06" db="EMBL/GenBank/DDBJ databases">
        <title>Genomic Encyclopedia of Type Strains, Phase III (KMG-III): the genomes of soil and plant-associated and newly described type strains.</title>
        <authorList>
            <person name="Whitman W."/>
        </authorList>
    </citation>
    <scope>NUCLEOTIDE SEQUENCE [LARGE SCALE GENOMIC DNA]</scope>
    <source>
        <strain evidence="12 13">CGMCC 4.7090</strain>
    </source>
</reference>
<protein>
    <recommendedName>
        <fullName evidence="2">histidine kinase</fullName>
        <ecNumber evidence="2">2.7.13.3</ecNumber>
    </recommendedName>
</protein>
<sequence>MRWDAAVVAGVLGLDVLTALTTADDAGRPLLPVGLGLMIVASGVLLWRHRFPVAVLVVTGVVTLVYYPLGFPDAPVVLSLAIALYTVARHRGWVLAAGAVAVLSAILVATAEEAFPAVLGIVPILLLPVVLGEVARFREKQAERQAAVEERLRIARELHDVLAHQISLISVQSGAALHTRDPDGAFDALRAIRSASGEALKEIRSVLGVLREDGPDLSGLADLFRRAEAAGLVVRTQVDGEKPPLEVQLAAYRIIQEALTNVVRHASAASVDVTIRQTDTAVEITVDDDGSFSETEIIAGNGIRGMIERASALGGDCQAGPRPGGGFRVRARLPATPTPTDTLTGNGTR</sequence>
<dbReference type="GO" id="GO:0000155">
    <property type="term" value="F:phosphorelay sensor kinase activity"/>
    <property type="evidence" value="ECO:0007669"/>
    <property type="project" value="InterPro"/>
</dbReference>
<feature type="transmembrane region" description="Helical" evidence="9">
    <location>
        <begin position="117"/>
        <end position="135"/>
    </location>
</feature>
<evidence type="ECO:0000256" key="9">
    <source>
        <dbReference type="SAM" id="Phobius"/>
    </source>
</evidence>
<keyword evidence="9" id="KW-0812">Transmembrane</keyword>
<comment type="catalytic activity">
    <reaction evidence="1">
        <text>ATP + protein L-histidine = ADP + protein N-phospho-L-histidine.</text>
        <dbReference type="EC" id="2.7.13.3"/>
    </reaction>
</comment>
<dbReference type="SUPFAM" id="SSF55874">
    <property type="entry name" value="ATPase domain of HSP90 chaperone/DNA topoisomerase II/histidine kinase"/>
    <property type="match status" value="1"/>
</dbReference>
<keyword evidence="8" id="KW-0902">Two-component regulatory system</keyword>
<comment type="caution">
    <text evidence="12">The sequence shown here is derived from an EMBL/GenBank/DDBJ whole genome shotgun (WGS) entry which is preliminary data.</text>
</comment>
<dbReference type="Proteomes" id="UP000249341">
    <property type="component" value="Unassembled WGS sequence"/>
</dbReference>
<dbReference type="GO" id="GO:0005524">
    <property type="term" value="F:ATP binding"/>
    <property type="evidence" value="ECO:0007669"/>
    <property type="project" value="UniProtKB-KW"/>
</dbReference>
<evidence type="ECO:0000313" key="13">
    <source>
        <dbReference type="Proteomes" id="UP000249341"/>
    </source>
</evidence>
<evidence type="ECO:0000256" key="2">
    <source>
        <dbReference type="ARBA" id="ARBA00012438"/>
    </source>
</evidence>
<evidence type="ECO:0000259" key="11">
    <source>
        <dbReference type="Pfam" id="PF07730"/>
    </source>
</evidence>
<organism evidence="12 13">
    <name type="scientific">Actinoplanes lutulentus</name>
    <dbReference type="NCBI Taxonomy" id="1287878"/>
    <lineage>
        <taxon>Bacteria</taxon>
        <taxon>Bacillati</taxon>
        <taxon>Actinomycetota</taxon>
        <taxon>Actinomycetes</taxon>
        <taxon>Micromonosporales</taxon>
        <taxon>Micromonosporaceae</taxon>
        <taxon>Actinoplanes</taxon>
    </lineage>
</organism>
<feature type="transmembrane region" description="Helical" evidence="9">
    <location>
        <begin position="30"/>
        <end position="47"/>
    </location>
</feature>
<dbReference type="Pfam" id="PF02518">
    <property type="entry name" value="HATPase_c"/>
    <property type="match status" value="1"/>
</dbReference>
<keyword evidence="5" id="KW-0547">Nucleotide-binding</keyword>
<dbReference type="AlphaFoldDB" id="A0A327Z969"/>
<keyword evidence="9" id="KW-1133">Transmembrane helix</keyword>
<dbReference type="Gene3D" id="1.20.5.1930">
    <property type="match status" value="1"/>
</dbReference>
<dbReference type="InterPro" id="IPR003594">
    <property type="entry name" value="HATPase_dom"/>
</dbReference>